<dbReference type="OrthoDB" id="9785015at2"/>
<dbReference type="Pfam" id="PF13531">
    <property type="entry name" value="SBP_bac_11"/>
    <property type="match status" value="1"/>
</dbReference>
<dbReference type="Gene3D" id="3.40.190.10">
    <property type="entry name" value="Periplasmic binding protein-like II"/>
    <property type="match status" value="2"/>
</dbReference>
<evidence type="ECO:0000256" key="6">
    <source>
        <dbReference type="PIRSR" id="PIRSR004846-1"/>
    </source>
</evidence>
<evidence type="ECO:0000313" key="8">
    <source>
        <dbReference type="EMBL" id="TFZ02334.1"/>
    </source>
</evidence>
<keyword evidence="3 6" id="KW-0479">Metal-binding</keyword>
<feature type="signal peptide" evidence="7">
    <location>
        <begin position="1"/>
        <end position="23"/>
    </location>
</feature>
<keyword evidence="9" id="KW-1185">Reference proteome</keyword>
<keyword evidence="4 7" id="KW-0732">Signal</keyword>
<evidence type="ECO:0000256" key="5">
    <source>
        <dbReference type="ARBA" id="ARBA00062515"/>
    </source>
</evidence>
<gene>
    <name evidence="8" type="primary">modA</name>
    <name evidence="8" type="ORF">EZ313_13770</name>
</gene>
<evidence type="ECO:0000256" key="2">
    <source>
        <dbReference type="ARBA" id="ARBA00022505"/>
    </source>
</evidence>
<dbReference type="CDD" id="cd13539">
    <property type="entry name" value="PBP2_AvModA"/>
    <property type="match status" value="1"/>
</dbReference>
<dbReference type="NCBIfam" id="TIGR01256">
    <property type="entry name" value="modA"/>
    <property type="match status" value="1"/>
</dbReference>
<dbReference type="GO" id="GO:1901359">
    <property type="term" value="F:tungstate binding"/>
    <property type="evidence" value="ECO:0007669"/>
    <property type="project" value="UniProtKB-ARBA"/>
</dbReference>
<feature type="binding site" evidence="6">
    <location>
        <position position="168"/>
    </location>
    <ligand>
        <name>molybdate</name>
        <dbReference type="ChEBI" id="CHEBI:36264"/>
    </ligand>
</feature>
<dbReference type="SUPFAM" id="SSF53850">
    <property type="entry name" value="Periplasmic binding protein-like II"/>
    <property type="match status" value="1"/>
</dbReference>
<comment type="subunit">
    <text evidence="5">The complex is composed of two ATP-binding proteins (ModC), two transmembrane proteins (ModB) and a solute-binding protein (ModA).</text>
</comment>
<dbReference type="InterPro" id="IPR044084">
    <property type="entry name" value="AvModA-like_subst-bd"/>
</dbReference>
<evidence type="ECO:0000313" key="9">
    <source>
        <dbReference type="Proteomes" id="UP000298180"/>
    </source>
</evidence>
<evidence type="ECO:0000256" key="1">
    <source>
        <dbReference type="ARBA" id="ARBA00009175"/>
    </source>
</evidence>
<sequence length="251" mass="26252">MNSAMRPAALLLALLLPPAALHAAEVNVAVAANFSAPMRKLAAAFEQASGHKATLAFGSTGRFYAQVKNGAPFQVLLAADDETPARLEKEGLAVPGSRFTYATGRLVLWSASPGVVDERGEVLRKPGAGKVAIADARLSPYGAAAIEVLKRLGLDQALHPRLVQGENISQAHQFVATGNAQMGFVALSQVIVDGRIEKGSAWHVPADLHSPIRQDAVVLAAGKDSPAAAALMAFLRSDAARAIIRAHGYEL</sequence>
<dbReference type="AlphaFoldDB" id="A0A4Z0BV32"/>
<dbReference type="GO" id="GO:0015689">
    <property type="term" value="P:molybdate ion transport"/>
    <property type="evidence" value="ECO:0007669"/>
    <property type="project" value="InterPro"/>
</dbReference>
<dbReference type="EMBL" id="SMLM01000002">
    <property type="protein sequence ID" value="TFZ02334.1"/>
    <property type="molecule type" value="Genomic_DNA"/>
</dbReference>
<dbReference type="Proteomes" id="UP000298180">
    <property type="component" value="Unassembled WGS sequence"/>
</dbReference>
<dbReference type="PIRSF" id="PIRSF004846">
    <property type="entry name" value="ModA"/>
    <property type="match status" value="1"/>
</dbReference>
<dbReference type="GO" id="GO:0030973">
    <property type="term" value="F:molybdate ion binding"/>
    <property type="evidence" value="ECO:0007669"/>
    <property type="project" value="InterPro"/>
</dbReference>
<keyword evidence="2 6" id="KW-0500">Molybdenum</keyword>
<comment type="similarity">
    <text evidence="1">Belongs to the bacterial solute-binding protein ModA family.</text>
</comment>
<dbReference type="InterPro" id="IPR005950">
    <property type="entry name" value="ModA"/>
</dbReference>
<feature type="binding site" evidence="6">
    <location>
        <position position="60"/>
    </location>
    <ligand>
        <name>molybdate</name>
        <dbReference type="ChEBI" id="CHEBI:36264"/>
    </ligand>
</feature>
<dbReference type="FunFam" id="3.40.190.10:FF:000035">
    <property type="entry name" value="Molybdate ABC transporter substrate-binding protein"/>
    <property type="match status" value="1"/>
</dbReference>
<reference evidence="8 9" key="1">
    <citation type="submission" date="2019-03" db="EMBL/GenBank/DDBJ databases">
        <title>Ramlibacter henchirensis DSM 14656, whole genome shotgun sequence.</title>
        <authorList>
            <person name="Zhang X."/>
            <person name="Feng G."/>
            <person name="Zhu H."/>
        </authorList>
    </citation>
    <scope>NUCLEOTIDE SEQUENCE [LARGE SCALE GENOMIC DNA]</scope>
    <source>
        <strain evidence="8 9">DSM 14656</strain>
    </source>
</reference>
<comment type="caution">
    <text evidence="8">The sequence shown here is derived from an EMBL/GenBank/DDBJ whole genome shotgun (WGS) entry which is preliminary data.</text>
</comment>
<evidence type="ECO:0000256" key="7">
    <source>
        <dbReference type="SAM" id="SignalP"/>
    </source>
</evidence>
<accession>A0A4Z0BV32</accession>
<dbReference type="InterPro" id="IPR050682">
    <property type="entry name" value="ModA/WtpA"/>
</dbReference>
<feature type="chain" id="PRO_5021298948" evidence="7">
    <location>
        <begin position="24"/>
        <end position="251"/>
    </location>
</feature>
<dbReference type="PANTHER" id="PTHR30632:SF14">
    <property type="entry name" value="TUNGSTATE_MOLYBDATE_CHROMATE-BINDING PROTEIN MODA"/>
    <property type="match status" value="1"/>
</dbReference>
<name>A0A4Z0BV32_9BURK</name>
<evidence type="ECO:0000256" key="3">
    <source>
        <dbReference type="ARBA" id="ARBA00022723"/>
    </source>
</evidence>
<organism evidence="8 9">
    <name type="scientific">Ramlibacter henchirensis</name>
    <dbReference type="NCBI Taxonomy" id="204072"/>
    <lineage>
        <taxon>Bacteria</taxon>
        <taxon>Pseudomonadati</taxon>
        <taxon>Pseudomonadota</taxon>
        <taxon>Betaproteobacteria</taxon>
        <taxon>Burkholderiales</taxon>
        <taxon>Comamonadaceae</taxon>
        <taxon>Ramlibacter</taxon>
    </lineage>
</organism>
<dbReference type="PANTHER" id="PTHR30632">
    <property type="entry name" value="MOLYBDATE-BINDING PERIPLASMIC PROTEIN"/>
    <property type="match status" value="1"/>
</dbReference>
<dbReference type="GO" id="GO:0046872">
    <property type="term" value="F:metal ion binding"/>
    <property type="evidence" value="ECO:0007669"/>
    <property type="project" value="UniProtKB-KW"/>
</dbReference>
<evidence type="ECO:0000256" key="4">
    <source>
        <dbReference type="ARBA" id="ARBA00022729"/>
    </source>
</evidence>
<proteinExistence type="inferred from homology"/>
<protein>
    <submittedName>
        <fullName evidence="8">Molybdate ABC transporter substrate-binding protein</fullName>
    </submittedName>
</protein>